<protein>
    <recommendedName>
        <fullName evidence="3">DUF2971 domain-containing protein</fullName>
    </recommendedName>
</protein>
<evidence type="ECO:0000313" key="2">
    <source>
        <dbReference type="Proteomes" id="UP000064967"/>
    </source>
</evidence>
<organism evidence="1 2">
    <name type="scientific">Labilithrix luteola</name>
    <dbReference type="NCBI Taxonomy" id="1391654"/>
    <lineage>
        <taxon>Bacteria</taxon>
        <taxon>Pseudomonadati</taxon>
        <taxon>Myxococcota</taxon>
        <taxon>Polyangia</taxon>
        <taxon>Polyangiales</taxon>
        <taxon>Labilitrichaceae</taxon>
        <taxon>Labilithrix</taxon>
    </lineage>
</organism>
<gene>
    <name evidence="1" type="ORF">AKJ09_06754</name>
</gene>
<reference evidence="1 2" key="1">
    <citation type="submission" date="2015-08" db="EMBL/GenBank/DDBJ databases">
        <authorList>
            <person name="Babu N.S."/>
            <person name="Beckwith C.J."/>
            <person name="Beseler K.G."/>
            <person name="Brison A."/>
            <person name="Carone J.V."/>
            <person name="Caskin T.P."/>
            <person name="Diamond M."/>
            <person name="Durham M.E."/>
            <person name="Foxe J.M."/>
            <person name="Go M."/>
            <person name="Henderson B.A."/>
            <person name="Jones I.B."/>
            <person name="McGettigan J.A."/>
            <person name="Micheletti S.J."/>
            <person name="Nasrallah M.E."/>
            <person name="Ortiz D."/>
            <person name="Piller C.R."/>
            <person name="Privatt S.R."/>
            <person name="Schneider S.L."/>
            <person name="Sharp S."/>
            <person name="Smith T.C."/>
            <person name="Stanton J.D."/>
            <person name="Ullery H.E."/>
            <person name="Wilson R.J."/>
            <person name="Serrano M.G."/>
            <person name="Buck G."/>
            <person name="Lee V."/>
            <person name="Wang Y."/>
            <person name="Carvalho R."/>
            <person name="Voegtly L."/>
            <person name="Shi R."/>
            <person name="Duckworth R."/>
            <person name="Johnson A."/>
            <person name="Loviza R."/>
            <person name="Walstead R."/>
            <person name="Shah Z."/>
            <person name="Kiflezghi M."/>
            <person name="Wade K."/>
            <person name="Ball S.L."/>
            <person name="Bradley K.W."/>
            <person name="Asai D.J."/>
            <person name="Bowman C.A."/>
            <person name="Russell D.A."/>
            <person name="Pope W.H."/>
            <person name="Jacobs-Sera D."/>
            <person name="Hendrix R.W."/>
            <person name="Hatfull G.F."/>
        </authorList>
    </citation>
    <scope>NUCLEOTIDE SEQUENCE [LARGE SCALE GENOMIC DNA]</scope>
    <source>
        <strain evidence="1 2">DSM 27648</strain>
    </source>
</reference>
<proteinExistence type="predicted"/>
<name>A0A0K1Q2Q1_9BACT</name>
<dbReference type="RefSeq" id="WP_146651445.1">
    <property type="nucleotide sequence ID" value="NZ_CP012333.1"/>
</dbReference>
<evidence type="ECO:0008006" key="3">
    <source>
        <dbReference type="Google" id="ProtNLM"/>
    </source>
</evidence>
<accession>A0A0K1Q2Q1</accession>
<dbReference type="Proteomes" id="UP000064967">
    <property type="component" value="Chromosome"/>
</dbReference>
<dbReference type="AlphaFoldDB" id="A0A0K1Q2Q1"/>
<sequence>MLDVIYRFRPVENLLGKFKELERRQIYMAPTHEQNDPMDGYKNVTFRGDEVLWENLLRHYVLALVWVMTNILLQDDFEEPNIPATLTEDDLPTDELRRLYREASDAFLKEPGPASLLTIVVRLQEPLRREGVRMILTLLSPAAFAAVTASFHKRGLLPAQPIEMPKTPSLHTILEAFTHGTTEIPEAPLESLAFVLNSVSAEQALRMLFKLEHDKVGGRSRHMHYLLWGFPARYIDELIDQLVHPPWGAACFSATCTNAAVWATYGAGHCGVALVYRPVTEEGRSFIPLIGVTGSSTVLGKPSNLIKGTIKGQLRPITYTRELPKIEFFQSLGTIPRGKLERAWLSLGNGKRSTVVDGILKEDAEWRQSYWDSFDRIVTTKLEDWKHEEEYRIVLPDMLGLRQDDPYVEYEFSSLVGIVFGMKTNESDKLAIMKEIWRQCQAINRDDFSFYRMAFHAEKGQLVRI</sequence>
<dbReference type="OrthoDB" id="190848at2"/>
<keyword evidence="2" id="KW-1185">Reference proteome</keyword>
<dbReference type="EMBL" id="CP012333">
    <property type="protein sequence ID" value="AKV00091.1"/>
    <property type="molecule type" value="Genomic_DNA"/>
</dbReference>
<evidence type="ECO:0000313" key="1">
    <source>
        <dbReference type="EMBL" id="AKV00091.1"/>
    </source>
</evidence>
<dbReference type="KEGG" id="llu:AKJ09_06754"/>